<dbReference type="Proteomes" id="UP000309997">
    <property type="component" value="Unassembled WGS sequence"/>
</dbReference>
<organism evidence="1 2">
    <name type="scientific">Populus alba</name>
    <name type="common">White poplar</name>
    <dbReference type="NCBI Taxonomy" id="43335"/>
    <lineage>
        <taxon>Eukaryota</taxon>
        <taxon>Viridiplantae</taxon>
        <taxon>Streptophyta</taxon>
        <taxon>Embryophyta</taxon>
        <taxon>Tracheophyta</taxon>
        <taxon>Spermatophyta</taxon>
        <taxon>Magnoliopsida</taxon>
        <taxon>eudicotyledons</taxon>
        <taxon>Gunneridae</taxon>
        <taxon>Pentapetalae</taxon>
        <taxon>rosids</taxon>
        <taxon>fabids</taxon>
        <taxon>Malpighiales</taxon>
        <taxon>Salicaceae</taxon>
        <taxon>Saliceae</taxon>
        <taxon>Populus</taxon>
    </lineage>
</organism>
<name>A0ACC4BEF2_POPAL</name>
<evidence type="ECO:0000313" key="1">
    <source>
        <dbReference type="EMBL" id="KAL3576766.1"/>
    </source>
</evidence>
<proteinExistence type="predicted"/>
<evidence type="ECO:0000313" key="2">
    <source>
        <dbReference type="Proteomes" id="UP000309997"/>
    </source>
</evidence>
<dbReference type="EMBL" id="RCHU02000011">
    <property type="protein sequence ID" value="KAL3576766.1"/>
    <property type="molecule type" value="Genomic_DNA"/>
</dbReference>
<accession>A0ACC4BEF2</accession>
<keyword evidence="2" id="KW-1185">Reference proteome</keyword>
<reference evidence="1 2" key="1">
    <citation type="journal article" date="2024" name="Plant Biotechnol. J.">
        <title>Genome and CRISPR/Cas9 system of a widespread forest tree (Populus alba) in the world.</title>
        <authorList>
            <person name="Liu Y.J."/>
            <person name="Jiang P.F."/>
            <person name="Han X.M."/>
            <person name="Li X.Y."/>
            <person name="Wang H.M."/>
            <person name="Wang Y.J."/>
            <person name="Wang X.X."/>
            <person name="Zeng Q.Y."/>
        </authorList>
    </citation>
    <scope>NUCLEOTIDE SEQUENCE [LARGE SCALE GENOMIC DNA]</scope>
    <source>
        <strain evidence="2">cv. PAL-ZL1</strain>
    </source>
</reference>
<sequence>MLSIMINLAVHLHYSVQELHVVLVGGLCMRQGLISRLELLADPVGEEAANVQDEVRVPFLSCLKNAPLCIIYDSRKIDGIQLTVLNISGGSSLRSDEHKLRYLAVSTVDVAPVIRTPRFGGDAIC</sequence>
<protein>
    <submittedName>
        <fullName evidence="1">Uncharacterized protein</fullName>
    </submittedName>
</protein>
<comment type="caution">
    <text evidence="1">The sequence shown here is derived from an EMBL/GenBank/DDBJ whole genome shotgun (WGS) entry which is preliminary data.</text>
</comment>
<gene>
    <name evidence="1" type="ORF">D5086_022049</name>
</gene>